<accession>A0A3S1ANV5</accession>
<dbReference type="EMBL" id="RSCL01000005">
    <property type="protein sequence ID" value="RUT07297.1"/>
    <property type="molecule type" value="Genomic_DNA"/>
</dbReference>
<dbReference type="Proteomes" id="UP000271624">
    <property type="component" value="Unassembled WGS sequence"/>
</dbReference>
<reference evidence="1" key="2">
    <citation type="journal article" date="2019" name="Genome Biol. Evol.">
        <title>Day and night: Metabolic profiles and evolutionary relationships of six axenic non-marine cyanobacteria.</title>
        <authorList>
            <person name="Will S.E."/>
            <person name="Henke P."/>
            <person name="Boedeker C."/>
            <person name="Huang S."/>
            <person name="Brinkmann H."/>
            <person name="Rohde M."/>
            <person name="Jarek M."/>
            <person name="Friedl T."/>
            <person name="Seufert S."/>
            <person name="Schumacher M."/>
            <person name="Overmann J."/>
            <person name="Neumann-Schaal M."/>
            <person name="Petersen J."/>
        </authorList>
    </citation>
    <scope>NUCLEOTIDE SEQUENCE [LARGE SCALE GENOMIC DNA]</scope>
    <source>
        <strain evidence="1">PCC 7102</strain>
    </source>
</reference>
<sequence length="99" mass="11352">MIERSMNIDNAEKFCKYLLTHQINKPIGNAILSLIGSIQASRLKDTSLVKLYLPDDTFNKLTNYLSSINKGEMQMVERSVQGNWQLFLDELTDDPDIPF</sequence>
<comment type="caution">
    <text evidence="1">The sequence shown here is derived from an EMBL/GenBank/DDBJ whole genome shotgun (WGS) entry which is preliminary data.</text>
</comment>
<evidence type="ECO:0000313" key="1">
    <source>
        <dbReference type="EMBL" id="RUT07297.1"/>
    </source>
</evidence>
<name>A0A3S1ANV5_9CYAN</name>
<gene>
    <name evidence="1" type="ORF">DSM106972_025580</name>
</gene>
<proteinExistence type="predicted"/>
<reference evidence="1" key="1">
    <citation type="submission" date="2018-12" db="EMBL/GenBank/DDBJ databases">
        <authorList>
            <person name="Will S."/>
            <person name="Neumann-Schaal M."/>
            <person name="Henke P."/>
        </authorList>
    </citation>
    <scope>NUCLEOTIDE SEQUENCE</scope>
    <source>
        <strain evidence="1">PCC 7102</strain>
    </source>
</reference>
<dbReference type="AlphaFoldDB" id="A0A3S1ANV5"/>
<evidence type="ECO:0000313" key="2">
    <source>
        <dbReference type="Proteomes" id="UP000271624"/>
    </source>
</evidence>
<keyword evidence="2" id="KW-1185">Reference proteome</keyword>
<dbReference type="OrthoDB" id="9989640at2"/>
<organism evidence="1 2">
    <name type="scientific">Dulcicalothrix desertica PCC 7102</name>
    <dbReference type="NCBI Taxonomy" id="232991"/>
    <lineage>
        <taxon>Bacteria</taxon>
        <taxon>Bacillati</taxon>
        <taxon>Cyanobacteriota</taxon>
        <taxon>Cyanophyceae</taxon>
        <taxon>Nostocales</taxon>
        <taxon>Calotrichaceae</taxon>
        <taxon>Dulcicalothrix</taxon>
    </lineage>
</organism>
<protein>
    <submittedName>
        <fullName evidence="1">Uncharacterized protein</fullName>
    </submittedName>
</protein>
<dbReference type="RefSeq" id="WP_127081117.1">
    <property type="nucleotide sequence ID" value="NZ_RSCL01000005.1"/>
</dbReference>